<name>A0A1I1FDI4_9GAMM</name>
<dbReference type="InterPro" id="IPR001633">
    <property type="entry name" value="EAL_dom"/>
</dbReference>
<proteinExistence type="predicted"/>
<dbReference type="SUPFAM" id="SSF141868">
    <property type="entry name" value="EAL domain-like"/>
    <property type="match status" value="1"/>
</dbReference>
<dbReference type="InterPro" id="IPR013976">
    <property type="entry name" value="HDOD"/>
</dbReference>
<dbReference type="EMBL" id="FOLO01000003">
    <property type="protein sequence ID" value="SFB97457.1"/>
    <property type="molecule type" value="Genomic_DNA"/>
</dbReference>
<evidence type="ECO:0000259" key="1">
    <source>
        <dbReference type="PROSITE" id="PS51833"/>
    </source>
</evidence>
<protein>
    <submittedName>
        <fullName evidence="2">EAL and modified HD-GYP domain-containing signal transduction protein</fullName>
    </submittedName>
</protein>
<dbReference type="PANTHER" id="PTHR33525:SF4">
    <property type="entry name" value="CYCLIC DI-GMP PHOSPHODIESTERASE CDGJ"/>
    <property type="match status" value="1"/>
</dbReference>
<dbReference type="Pfam" id="PF00563">
    <property type="entry name" value="EAL"/>
    <property type="match status" value="1"/>
</dbReference>
<dbReference type="PROSITE" id="PS51833">
    <property type="entry name" value="HDOD"/>
    <property type="match status" value="1"/>
</dbReference>
<dbReference type="InterPro" id="IPR014408">
    <property type="entry name" value="dGMP_Pdiesterase_EAL/HD-GYP"/>
</dbReference>
<feature type="domain" description="HDOD" evidence="1">
    <location>
        <begin position="213"/>
        <end position="399"/>
    </location>
</feature>
<dbReference type="InterPro" id="IPR052340">
    <property type="entry name" value="RNase_Y/CdgJ"/>
</dbReference>
<dbReference type="InterPro" id="IPR035919">
    <property type="entry name" value="EAL_sf"/>
</dbReference>
<dbReference type="SUPFAM" id="SSF109604">
    <property type="entry name" value="HD-domain/PDEase-like"/>
    <property type="match status" value="1"/>
</dbReference>
<dbReference type="SMART" id="SM00052">
    <property type="entry name" value="EAL"/>
    <property type="match status" value="1"/>
</dbReference>
<dbReference type="Pfam" id="PF08668">
    <property type="entry name" value="HDOD"/>
    <property type="match status" value="1"/>
</dbReference>
<dbReference type="OrthoDB" id="9804751at2"/>
<evidence type="ECO:0000313" key="2">
    <source>
        <dbReference type="EMBL" id="SFB97457.1"/>
    </source>
</evidence>
<dbReference type="STRING" id="1123010.SAMN02745724_00595"/>
<dbReference type="Proteomes" id="UP000198862">
    <property type="component" value="Unassembled WGS sequence"/>
</dbReference>
<keyword evidence="3" id="KW-1185">Reference proteome</keyword>
<dbReference type="PANTHER" id="PTHR33525">
    <property type="match status" value="1"/>
</dbReference>
<evidence type="ECO:0000313" key="3">
    <source>
        <dbReference type="Proteomes" id="UP000198862"/>
    </source>
</evidence>
<gene>
    <name evidence="2" type="ORF">SAMN02745724_00595</name>
</gene>
<reference evidence="2 3" key="1">
    <citation type="submission" date="2016-10" db="EMBL/GenBank/DDBJ databases">
        <authorList>
            <person name="de Groot N.N."/>
        </authorList>
    </citation>
    <scope>NUCLEOTIDE SEQUENCE [LARGE SCALE GENOMIC DNA]</scope>
    <source>
        <strain evidence="2 3">DSM 6059</strain>
    </source>
</reference>
<dbReference type="AlphaFoldDB" id="A0A1I1FDI4"/>
<sequence>MKCMETGPDELETKAYLARHPILTQDYHCIGYELLYRNSNKNSYPLKVTDEQASLDLFLDNLSLYGLSPYVGEAMAFVNYSTAALMAELPGYLSAKQTIIEIVERTTPSKSLVEHVKILKQKGFRFALSDFDGKEKWLPLLPELDFIKFSATSGVDETIERFHMLKSCINANTKIIVEKVEDYNTYKQLKLSGVEYFQGYFFSKPMMVSHQTLSPSKQVLIQLLALCAKPDLDFITASKIVGQDVALTTRLLRMVNNVSPNVNTPINSLRQALVYLGELPFKKLISMFVLSELTVDKPSILCCQGLLRAKLCECIMKNYDTNKIFQAYLIGLLSILDAALDTDFENLILELNLDESFSEALLSKTGILGVILDLVLANERMDFSQVSIDFEVLGLSAKTFLICCEEAIRFVEQINN</sequence>
<dbReference type="Gene3D" id="1.10.3210.10">
    <property type="entry name" value="Hypothetical protein af1432"/>
    <property type="match status" value="1"/>
</dbReference>
<organism evidence="2 3">
    <name type="scientific">Pseudoalteromonas denitrificans DSM 6059</name>
    <dbReference type="NCBI Taxonomy" id="1123010"/>
    <lineage>
        <taxon>Bacteria</taxon>
        <taxon>Pseudomonadati</taxon>
        <taxon>Pseudomonadota</taxon>
        <taxon>Gammaproteobacteria</taxon>
        <taxon>Alteromonadales</taxon>
        <taxon>Pseudoalteromonadaceae</taxon>
        <taxon>Pseudoalteromonas</taxon>
    </lineage>
</organism>
<dbReference type="PIRSF" id="PIRSF003180">
    <property type="entry name" value="DiGMPpdiest_YuxH"/>
    <property type="match status" value="1"/>
</dbReference>
<accession>A0A1I1FDI4</accession>
<dbReference type="Gene3D" id="3.20.20.450">
    <property type="entry name" value="EAL domain"/>
    <property type="match status" value="1"/>
</dbReference>